<dbReference type="InterPro" id="IPR001845">
    <property type="entry name" value="HTH_ArsR_DNA-bd_dom"/>
</dbReference>
<proteinExistence type="predicted"/>
<reference evidence="5 6" key="1">
    <citation type="submission" date="2020-08" db="EMBL/GenBank/DDBJ databases">
        <title>Genomic Encyclopedia of Type Strains, Phase IV (KMG-IV): sequencing the most valuable type-strain genomes for metagenomic binning, comparative biology and taxonomic classification.</title>
        <authorList>
            <person name="Goeker M."/>
        </authorList>
    </citation>
    <scope>NUCLEOTIDE SEQUENCE [LARGE SCALE GENOMIC DNA]</scope>
    <source>
        <strain evidence="5 6">DSM 103377</strain>
    </source>
</reference>
<dbReference type="PROSITE" id="PS50987">
    <property type="entry name" value="HTH_ARSR_2"/>
    <property type="match status" value="1"/>
</dbReference>
<dbReference type="GO" id="GO:0003700">
    <property type="term" value="F:DNA-binding transcription factor activity"/>
    <property type="evidence" value="ECO:0007669"/>
    <property type="project" value="InterPro"/>
</dbReference>
<dbReference type="InterPro" id="IPR011991">
    <property type="entry name" value="ArsR-like_HTH"/>
</dbReference>
<dbReference type="RefSeq" id="WP_184012992.1">
    <property type="nucleotide sequence ID" value="NZ_JACIJS010000012.1"/>
</dbReference>
<dbReference type="PANTHER" id="PTHR43132:SF2">
    <property type="entry name" value="ARSENICAL RESISTANCE OPERON REPRESSOR ARSR-RELATED"/>
    <property type="match status" value="1"/>
</dbReference>
<dbReference type="PANTHER" id="PTHR43132">
    <property type="entry name" value="ARSENICAL RESISTANCE OPERON REPRESSOR ARSR-RELATED"/>
    <property type="match status" value="1"/>
</dbReference>
<evidence type="ECO:0000256" key="2">
    <source>
        <dbReference type="ARBA" id="ARBA00023125"/>
    </source>
</evidence>
<feature type="domain" description="HTH arsR-type" evidence="4">
    <location>
        <begin position="5"/>
        <end position="99"/>
    </location>
</feature>
<organism evidence="5 6">
    <name type="scientific">Rubricella aquisinus</name>
    <dbReference type="NCBI Taxonomy" id="2028108"/>
    <lineage>
        <taxon>Bacteria</taxon>
        <taxon>Pseudomonadati</taxon>
        <taxon>Pseudomonadota</taxon>
        <taxon>Alphaproteobacteria</taxon>
        <taxon>Rhodobacterales</taxon>
        <taxon>Paracoccaceae</taxon>
        <taxon>Rubricella</taxon>
    </lineage>
</organism>
<dbReference type="SUPFAM" id="SSF46785">
    <property type="entry name" value="Winged helix' DNA-binding domain"/>
    <property type="match status" value="1"/>
</dbReference>
<keyword evidence="1" id="KW-0805">Transcription regulation</keyword>
<protein>
    <submittedName>
        <fullName evidence="5">DNA-binding transcriptional ArsR family regulator</fullName>
    </submittedName>
</protein>
<dbReference type="AlphaFoldDB" id="A0A840WSP8"/>
<evidence type="ECO:0000313" key="5">
    <source>
        <dbReference type="EMBL" id="MBB5517033.1"/>
    </source>
</evidence>
<dbReference type="GO" id="GO:0003677">
    <property type="term" value="F:DNA binding"/>
    <property type="evidence" value="ECO:0007669"/>
    <property type="project" value="UniProtKB-KW"/>
</dbReference>
<name>A0A840WSP8_9RHOB</name>
<evidence type="ECO:0000256" key="1">
    <source>
        <dbReference type="ARBA" id="ARBA00023015"/>
    </source>
</evidence>
<dbReference type="InterPro" id="IPR036388">
    <property type="entry name" value="WH-like_DNA-bd_sf"/>
</dbReference>
<evidence type="ECO:0000313" key="6">
    <source>
        <dbReference type="Proteomes" id="UP000553766"/>
    </source>
</evidence>
<sequence>MRSQTNALNTEYYTRVFKAISHEGRLAIVLELHKRDLSVSQLEQATRQRQTVVSQQLARLRKDDLVDFERAGKAVIYRISDPRLREMIDLLQGLAERGDAE</sequence>
<dbReference type="Proteomes" id="UP000553766">
    <property type="component" value="Unassembled WGS sequence"/>
</dbReference>
<dbReference type="InterPro" id="IPR036390">
    <property type="entry name" value="WH_DNA-bd_sf"/>
</dbReference>
<dbReference type="EMBL" id="JACIJS010000012">
    <property type="protein sequence ID" value="MBB5517033.1"/>
    <property type="molecule type" value="Genomic_DNA"/>
</dbReference>
<keyword evidence="3" id="KW-0804">Transcription</keyword>
<dbReference type="Pfam" id="PF01022">
    <property type="entry name" value="HTH_5"/>
    <property type="match status" value="1"/>
</dbReference>
<dbReference type="InterPro" id="IPR051011">
    <property type="entry name" value="Metal_resp_trans_reg"/>
</dbReference>
<evidence type="ECO:0000259" key="4">
    <source>
        <dbReference type="PROSITE" id="PS50987"/>
    </source>
</evidence>
<accession>A0A840WSP8</accession>
<keyword evidence="2 5" id="KW-0238">DNA-binding</keyword>
<dbReference type="PRINTS" id="PR00778">
    <property type="entry name" value="HTHARSR"/>
</dbReference>
<dbReference type="SMART" id="SM00418">
    <property type="entry name" value="HTH_ARSR"/>
    <property type="match status" value="1"/>
</dbReference>
<evidence type="ECO:0000256" key="3">
    <source>
        <dbReference type="ARBA" id="ARBA00023163"/>
    </source>
</evidence>
<dbReference type="NCBIfam" id="NF033788">
    <property type="entry name" value="HTH_metalloreg"/>
    <property type="match status" value="1"/>
</dbReference>
<comment type="caution">
    <text evidence="5">The sequence shown here is derived from an EMBL/GenBank/DDBJ whole genome shotgun (WGS) entry which is preliminary data.</text>
</comment>
<keyword evidence="6" id="KW-1185">Reference proteome</keyword>
<gene>
    <name evidence="5" type="ORF">FHS89_003077</name>
</gene>
<dbReference type="Gene3D" id="1.10.10.10">
    <property type="entry name" value="Winged helix-like DNA-binding domain superfamily/Winged helix DNA-binding domain"/>
    <property type="match status" value="1"/>
</dbReference>
<dbReference type="CDD" id="cd00090">
    <property type="entry name" value="HTH_ARSR"/>
    <property type="match status" value="1"/>
</dbReference>